<accession>A0A1C0YK62</accession>
<keyword evidence="3" id="KW-1185">Reference proteome</keyword>
<evidence type="ECO:0000256" key="1">
    <source>
        <dbReference type="SAM" id="SignalP"/>
    </source>
</evidence>
<comment type="caution">
    <text evidence="2">The sequence shown here is derived from an EMBL/GenBank/DDBJ whole genome shotgun (WGS) entry which is preliminary data.</text>
</comment>
<keyword evidence="1" id="KW-0732">Signal</keyword>
<dbReference type="Proteomes" id="UP000093199">
    <property type="component" value="Unassembled WGS sequence"/>
</dbReference>
<dbReference type="RefSeq" id="WP_066543145.1">
    <property type="nucleotide sequence ID" value="NZ_MASJ01000003.1"/>
</dbReference>
<name>A0A1C0YK62_9BACL</name>
<sequence length="139" mass="14760">MAKKNKNRSIFIATSVAMSLTAVAPIGVQGKMINGKFTDVQDNYTHAEAIYGLADRDVFTYMLIDVHGNVSDAETITINITGGGTYMIPNPTQGTTYSIPSSSSGSGGISSNIAPLEYYISEQEPELASDIDPTQFGLA</sequence>
<dbReference type="EMBL" id="MASJ01000003">
    <property type="protein sequence ID" value="OCS87543.1"/>
    <property type="molecule type" value="Genomic_DNA"/>
</dbReference>
<feature type="signal peptide" evidence="1">
    <location>
        <begin position="1"/>
        <end position="24"/>
    </location>
</feature>
<protein>
    <submittedName>
        <fullName evidence="2">Uncharacterized protein</fullName>
    </submittedName>
</protein>
<organism evidence="2 3">
    <name type="scientific">Caryophanon tenue</name>
    <dbReference type="NCBI Taxonomy" id="33978"/>
    <lineage>
        <taxon>Bacteria</taxon>
        <taxon>Bacillati</taxon>
        <taxon>Bacillota</taxon>
        <taxon>Bacilli</taxon>
        <taxon>Bacillales</taxon>
        <taxon>Caryophanaceae</taxon>
        <taxon>Caryophanon</taxon>
    </lineage>
</organism>
<dbReference type="AlphaFoldDB" id="A0A1C0YK62"/>
<feature type="chain" id="PRO_5008649156" evidence="1">
    <location>
        <begin position="25"/>
        <end position="139"/>
    </location>
</feature>
<proteinExistence type="predicted"/>
<evidence type="ECO:0000313" key="3">
    <source>
        <dbReference type="Proteomes" id="UP000093199"/>
    </source>
</evidence>
<reference evidence="2 3" key="1">
    <citation type="submission" date="2016-07" db="EMBL/GenBank/DDBJ databases">
        <title>Caryophanon tenue genome sequencing.</title>
        <authorList>
            <person name="Verma A."/>
            <person name="Pal Y."/>
            <person name="Krishnamurthi S."/>
        </authorList>
    </citation>
    <scope>NUCLEOTIDE SEQUENCE [LARGE SCALE GENOMIC DNA]</scope>
    <source>
        <strain evidence="2 3">DSM 14152</strain>
    </source>
</reference>
<evidence type="ECO:0000313" key="2">
    <source>
        <dbReference type="EMBL" id="OCS87543.1"/>
    </source>
</evidence>
<gene>
    <name evidence="2" type="ORF">A6M13_09560</name>
</gene>